<evidence type="ECO:0000313" key="1">
    <source>
        <dbReference type="EMBL" id="SVA73288.1"/>
    </source>
</evidence>
<name>A0A381Y8D0_9ZZZZ</name>
<sequence>MDENYNIQFGGNAEADEKNPYCKKGCTCGCHMMGDGHICDPGERCFMCGCIPKIQPEAPEYNPFD</sequence>
<gene>
    <name evidence="1" type="ORF">METZ01_LOCUS126142</name>
</gene>
<dbReference type="EMBL" id="UINC01017624">
    <property type="protein sequence ID" value="SVA73288.1"/>
    <property type="molecule type" value="Genomic_DNA"/>
</dbReference>
<proteinExistence type="predicted"/>
<dbReference type="AlphaFoldDB" id="A0A381Y8D0"/>
<reference evidence="1" key="1">
    <citation type="submission" date="2018-05" db="EMBL/GenBank/DDBJ databases">
        <authorList>
            <person name="Lanie J.A."/>
            <person name="Ng W.-L."/>
            <person name="Kazmierczak K.M."/>
            <person name="Andrzejewski T.M."/>
            <person name="Davidsen T.M."/>
            <person name="Wayne K.J."/>
            <person name="Tettelin H."/>
            <person name="Glass J.I."/>
            <person name="Rusch D."/>
            <person name="Podicherti R."/>
            <person name="Tsui H.-C.T."/>
            <person name="Winkler M.E."/>
        </authorList>
    </citation>
    <scope>NUCLEOTIDE SEQUENCE</scope>
</reference>
<organism evidence="1">
    <name type="scientific">marine metagenome</name>
    <dbReference type="NCBI Taxonomy" id="408172"/>
    <lineage>
        <taxon>unclassified sequences</taxon>
        <taxon>metagenomes</taxon>
        <taxon>ecological metagenomes</taxon>
    </lineage>
</organism>
<accession>A0A381Y8D0</accession>
<protein>
    <submittedName>
        <fullName evidence="1">Uncharacterized protein</fullName>
    </submittedName>
</protein>